<reference evidence="4" key="2">
    <citation type="submission" date="2010-03" db="EMBL/GenBank/DDBJ databases">
        <authorList>
            <person name="Pajon A."/>
        </authorList>
    </citation>
    <scope>NUCLEOTIDE SEQUENCE</scope>
    <source>
        <strain evidence="4">Type strain: 18P13</strain>
    </source>
</reference>
<dbReference type="STRING" id="213810.RUM_09890"/>
<dbReference type="GO" id="GO:0047631">
    <property type="term" value="F:ADP-ribose diphosphatase activity"/>
    <property type="evidence" value="ECO:0007669"/>
    <property type="project" value="UniProtKB-EC"/>
</dbReference>
<comment type="cofactor">
    <cofactor evidence="1">
        <name>Mg(2+)</name>
        <dbReference type="ChEBI" id="CHEBI:18420"/>
    </cofactor>
</comment>
<dbReference type="InterPro" id="IPR015797">
    <property type="entry name" value="NUDIX_hydrolase-like_dom_sf"/>
</dbReference>
<reference evidence="4" key="1">
    <citation type="submission" date="2010-03" db="EMBL/GenBank/DDBJ databases">
        <title>The genome sequence of Ruminococcus sp. 18P13.</title>
        <authorList>
            <consortium name="metaHIT consortium -- http://www.metahit.eu/"/>
            <person name="Pajon A."/>
            <person name="Turner K."/>
            <person name="Parkhill J."/>
            <person name="Bernalier A."/>
        </authorList>
    </citation>
    <scope>NUCLEOTIDE SEQUENCE [LARGE SCALE GENOMIC DNA]</scope>
    <source>
        <strain evidence="4">Type strain: 18P13</strain>
    </source>
</reference>
<feature type="domain" description="Nudix hydrolase" evidence="3">
    <location>
        <begin position="40"/>
        <end position="169"/>
    </location>
</feature>
<dbReference type="GO" id="GO:0005829">
    <property type="term" value="C:cytosol"/>
    <property type="evidence" value="ECO:0007669"/>
    <property type="project" value="TreeGrafter"/>
</dbReference>
<dbReference type="PROSITE" id="PS51462">
    <property type="entry name" value="NUDIX"/>
    <property type="match status" value="1"/>
</dbReference>
<protein>
    <submittedName>
        <fullName evidence="4">NTP pyrophosphohydrolases including oxidative damage repair enzymes</fullName>
        <ecNumber evidence="4">3.6.1.13</ecNumber>
    </submittedName>
</protein>
<dbReference type="Proteomes" id="UP000007054">
    <property type="component" value="Chromosome"/>
</dbReference>
<dbReference type="GeneID" id="83155747"/>
<dbReference type="AlphaFoldDB" id="D4LC11"/>
<dbReference type="PATRIC" id="fig|213810.4.peg.891"/>
<keyword evidence="2 4" id="KW-0378">Hydrolase</keyword>
<keyword evidence="5" id="KW-1185">Reference proteome</keyword>
<evidence type="ECO:0000256" key="1">
    <source>
        <dbReference type="ARBA" id="ARBA00001946"/>
    </source>
</evidence>
<dbReference type="KEGG" id="rch:RUM_09890"/>
<organism evidence="4 5">
    <name type="scientific">Ruminococcus champanellensis (strain DSM 18848 / JCM 17042 / KCTC 15320 / 18P13)</name>
    <dbReference type="NCBI Taxonomy" id="213810"/>
    <lineage>
        <taxon>Bacteria</taxon>
        <taxon>Bacillati</taxon>
        <taxon>Bacillota</taxon>
        <taxon>Clostridia</taxon>
        <taxon>Eubacteriales</taxon>
        <taxon>Oscillospiraceae</taxon>
        <taxon>Ruminococcus</taxon>
    </lineage>
</organism>
<gene>
    <name evidence="4" type="ordered locus">RUM_09890</name>
</gene>
<dbReference type="Gene3D" id="3.90.79.10">
    <property type="entry name" value="Nucleoside Triphosphate Pyrophosphohydrolase"/>
    <property type="match status" value="1"/>
</dbReference>
<dbReference type="GO" id="GO:0019693">
    <property type="term" value="P:ribose phosphate metabolic process"/>
    <property type="evidence" value="ECO:0007669"/>
    <property type="project" value="TreeGrafter"/>
</dbReference>
<dbReference type="HOGENOM" id="CLU_062658_5_1_9"/>
<evidence type="ECO:0000259" key="3">
    <source>
        <dbReference type="PROSITE" id="PS51462"/>
    </source>
</evidence>
<evidence type="ECO:0000313" key="5">
    <source>
        <dbReference type="Proteomes" id="UP000007054"/>
    </source>
</evidence>
<name>D4LC11_RUMC1</name>
<evidence type="ECO:0000256" key="2">
    <source>
        <dbReference type="ARBA" id="ARBA00022801"/>
    </source>
</evidence>
<dbReference type="SUPFAM" id="SSF55811">
    <property type="entry name" value="Nudix"/>
    <property type="match status" value="1"/>
</dbReference>
<dbReference type="EC" id="3.6.1.13" evidence="4"/>
<evidence type="ECO:0000313" key="4">
    <source>
        <dbReference type="EMBL" id="CBL17156.1"/>
    </source>
</evidence>
<dbReference type="GO" id="GO:0006753">
    <property type="term" value="P:nucleoside phosphate metabolic process"/>
    <property type="evidence" value="ECO:0007669"/>
    <property type="project" value="TreeGrafter"/>
</dbReference>
<dbReference type="PANTHER" id="PTHR11839:SF18">
    <property type="entry name" value="NUDIX HYDROLASE DOMAIN-CONTAINING PROTEIN"/>
    <property type="match status" value="1"/>
</dbReference>
<dbReference type="Pfam" id="PF00293">
    <property type="entry name" value="NUDIX"/>
    <property type="match status" value="1"/>
</dbReference>
<proteinExistence type="predicted"/>
<dbReference type="EMBL" id="FP929052">
    <property type="protein sequence ID" value="CBL17156.1"/>
    <property type="molecule type" value="Genomic_DNA"/>
</dbReference>
<dbReference type="RefSeq" id="WP_015558063.1">
    <property type="nucleotide sequence ID" value="NC_021039.1"/>
</dbReference>
<dbReference type="BioCyc" id="RCHA213810:RUM_RS04755-MONOMER"/>
<dbReference type="InterPro" id="IPR000086">
    <property type="entry name" value="NUDIX_hydrolase_dom"/>
</dbReference>
<sequence length="184" mass="20941">MHLNEETIKSETVFEGKILYVTRDVAKLENGREAIRDVIHHNGGVCVVPLTEQGQVLMVRQFRYPHHCVTLEVPAGKLEQGEEPLTCGIRELWEETGTRAESMEYLGSLFPTPAYDTEVIHMYLAKGLQVGGSQKLDPDEFVDVERIDLREAVNMVLRNEIQDAKTQIALMKTYLLEQQKKQGM</sequence>
<dbReference type="PANTHER" id="PTHR11839">
    <property type="entry name" value="UDP/ADP-SUGAR PYROPHOSPHATASE"/>
    <property type="match status" value="1"/>
</dbReference>
<accession>D4LC11</accession>